<gene>
    <name evidence="2" type="ORF">NPD5_1323</name>
</gene>
<evidence type="ECO:0000313" key="2">
    <source>
        <dbReference type="EMBL" id="APH16124.1"/>
    </source>
</evidence>
<sequence>MIRNTRQNNLEKSEIEISPTEDLMREHGVLHRILLIYNDALKYLRRQKVNNEIDIYCIIYNAASIAHKFIENYHQKLEEQYVFPKFSRDPKYIELINILLNQHNAASKLTKNILYFSSIKNVCFFGRDLQLIQLMSLYINMYNPHSAREATVVFPAFHELVTPEEFKKLGEKFEEIEEEKFGENGFEHIVNEVSKIEKTLGIYDLAQFTPIEIRRVSQN</sequence>
<proteinExistence type="predicted"/>
<accession>A0A1L3NJ33</accession>
<dbReference type="Gene3D" id="1.20.120.520">
    <property type="entry name" value="nmb1532 protein domain like"/>
    <property type="match status" value="1"/>
</dbReference>
<dbReference type="InterPro" id="IPR012312">
    <property type="entry name" value="Hemerythrin-like"/>
</dbReference>
<dbReference type="Pfam" id="PF01814">
    <property type="entry name" value="Hemerythrin"/>
    <property type="match status" value="1"/>
</dbReference>
<dbReference type="RefSeq" id="WP_072585131.1">
    <property type="nucleotide sequence ID" value="NZ_CP013243.1"/>
</dbReference>
<dbReference type="AlphaFoldDB" id="A0A1L3NJ33"/>
<evidence type="ECO:0000259" key="1">
    <source>
        <dbReference type="Pfam" id="PF01814"/>
    </source>
</evidence>
<evidence type="ECO:0000313" key="3">
    <source>
        <dbReference type="Proteomes" id="UP000182204"/>
    </source>
</evidence>
<dbReference type="EMBL" id="CP013243">
    <property type="protein sequence ID" value="APH16124.1"/>
    <property type="molecule type" value="Genomic_DNA"/>
</dbReference>
<dbReference type="Proteomes" id="UP000182204">
    <property type="component" value="Chromosome"/>
</dbReference>
<feature type="domain" description="Hemerythrin-like" evidence="1">
    <location>
        <begin position="19"/>
        <end position="156"/>
    </location>
</feature>
<dbReference type="PANTHER" id="PTHR39966">
    <property type="entry name" value="BLL2471 PROTEIN-RELATED"/>
    <property type="match status" value="1"/>
</dbReference>
<name>A0A1L3NJ33_CLOSG</name>
<reference evidence="2 3" key="1">
    <citation type="submission" date="2015-11" db="EMBL/GenBank/DDBJ databases">
        <authorList>
            <person name="Hill K.K."/>
            <person name="Shirey T.B."/>
            <person name="Raphael B."/>
            <person name="Daligault H.E."/>
            <person name="Davenport K.W."/>
            <person name="Bruce D.C."/>
            <person name="Foley B.T."/>
            <person name="Johnson S.L."/>
        </authorList>
    </citation>
    <scope>NUCLEOTIDE SEQUENCE [LARGE SCALE GENOMIC DNA]</scope>
    <source>
        <strain evidence="2 3">CDC_1632</strain>
    </source>
</reference>
<organism evidence="2 3">
    <name type="scientific">Clostridium sporogenes</name>
    <dbReference type="NCBI Taxonomy" id="1509"/>
    <lineage>
        <taxon>Bacteria</taxon>
        <taxon>Bacillati</taxon>
        <taxon>Bacillota</taxon>
        <taxon>Clostridia</taxon>
        <taxon>Eubacteriales</taxon>
        <taxon>Clostridiaceae</taxon>
        <taxon>Clostridium</taxon>
    </lineage>
</organism>
<dbReference type="GO" id="GO:0005886">
    <property type="term" value="C:plasma membrane"/>
    <property type="evidence" value="ECO:0007669"/>
    <property type="project" value="TreeGrafter"/>
</dbReference>
<protein>
    <recommendedName>
        <fullName evidence="1">Hemerythrin-like domain-containing protein</fullName>
    </recommendedName>
</protein>
<dbReference type="PANTHER" id="PTHR39966:SF1">
    <property type="entry name" value="HEMERYTHRIN-LIKE DOMAIN-CONTAINING PROTEIN"/>
    <property type="match status" value="1"/>
</dbReference>